<evidence type="ECO:0000313" key="2">
    <source>
        <dbReference type="Proteomes" id="UP001626550"/>
    </source>
</evidence>
<dbReference type="Proteomes" id="UP001626550">
    <property type="component" value="Unassembled WGS sequence"/>
</dbReference>
<gene>
    <name evidence="1" type="ORF">Ciccas_001965</name>
</gene>
<dbReference type="EMBL" id="JBJKFK010000142">
    <property type="protein sequence ID" value="KAL3319366.1"/>
    <property type="molecule type" value="Genomic_DNA"/>
</dbReference>
<sequence length="266" mass="29829">MSMAPPLPLTENETKFGSLINFDENLASPHDKLSEPAPYDPSILDWSPHDPGVAPDWAISNNYEVVTTPPSTVAEEPQEYESAKRMQALLQKITFLESELETSKQQQAPDDRFNKLREAYLKLRKEHLDCLTQVSFLAVPINLYQLNEFQNNTGKLAVSEIEKEDLSNLTRGTPGDSNLSDLRDKLVKSACHRGIELIKCVEKTLPRSDSESISWELLADKIDSTLADLDTVESISSEFVISGNDEDLFNCEKMHILSIPALSIEH</sequence>
<comment type="caution">
    <text evidence="1">The sequence shown here is derived from an EMBL/GenBank/DDBJ whole genome shotgun (WGS) entry which is preliminary data.</text>
</comment>
<dbReference type="AlphaFoldDB" id="A0ABD2QIJ6"/>
<protein>
    <submittedName>
        <fullName evidence="1">Uncharacterized protein</fullName>
    </submittedName>
</protein>
<accession>A0ABD2QIJ6</accession>
<name>A0ABD2QIJ6_9PLAT</name>
<proteinExistence type="predicted"/>
<evidence type="ECO:0000313" key="1">
    <source>
        <dbReference type="EMBL" id="KAL3319366.1"/>
    </source>
</evidence>
<organism evidence="1 2">
    <name type="scientific">Cichlidogyrus casuarinus</name>
    <dbReference type="NCBI Taxonomy" id="1844966"/>
    <lineage>
        <taxon>Eukaryota</taxon>
        <taxon>Metazoa</taxon>
        <taxon>Spiralia</taxon>
        <taxon>Lophotrochozoa</taxon>
        <taxon>Platyhelminthes</taxon>
        <taxon>Monogenea</taxon>
        <taxon>Monopisthocotylea</taxon>
        <taxon>Dactylogyridea</taxon>
        <taxon>Ancyrocephalidae</taxon>
        <taxon>Cichlidogyrus</taxon>
    </lineage>
</organism>
<reference evidence="1 2" key="1">
    <citation type="submission" date="2024-11" db="EMBL/GenBank/DDBJ databases">
        <title>Adaptive evolution of stress response genes in parasites aligns with host niche diversity.</title>
        <authorList>
            <person name="Hahn C."/>
            <person name="Resl P."/>
        </authorList>
    </citation>
    <scope>NUCLEOTIDE SEQUENCE [LARGE SCALE GENOMIC DNA]</scope>
    <source>
        <strain evidence="1">EGGRZ-B1_66</strain>
        <tissue evidence="1">Body</tissue>
    </source>
</reference>
<keyword evidence="2" id="KW-1185">Reference proteome</keyword>